<dbReference type="GO" id="GO:0000976">
    <property type="term" value="F:transcription cis-regulatory region binding"/>
    <property type="evidence" value="ECO:0007669"/>
    <property type="project" value="TreeGrafter"/>
</dbReference>
<protein>
    <submittedName>
        <fullName evidence="3">Fungal-specific transcription factor domain-containing protein</fullName>
    </submittedName>
</protein>
<dbReference type="GO" id="GO:0003700">
    <property type="term" value="F:DNA-binding transcription factor activity"/>
    <property type="evidence" value="ECO:0007669"/>
    <property type="project" value="TreeGrafter"/>
</dbReference>
<dbReference type="AlphaFoldDB" id="A0A9W9P3K1"/>
<name>A0A9W9P3K1_PENCI</name>
<evidence type="ECO:0000256" key="1">
    <source>
        <dbReference type="ARBA" id="ARBA00004123"/>
    </source>
</evidence>
<keyword evidence="4" id="KW-1185">Reference proteome</keyword>
<dbReference type="InterPro" id="IPR021858">
    <property type="entry name" value="Fun_TF"/>
</dbReference>
<dbReference type="GeneID" id="81381965"/>
<dbReference type="GO" id="GO:0045944">
    <property type="term" value="P:positive regulation of transcription by RNA polymerase II"/>
    <property type="evidence" value="ECO:0007669"/>
    <property type="project" value="TreeGrafter"/>
</dbReference>
<evidence type="ECO:0000313" key="3">
    <source>
        <dbReference type="EMBL" id="KAJ5234710.1"/>
    </source>
</evidence>
<gene>
    <name evidence="3" type="ORF">N7469_003878</name>
</gene>
<evidence type="ECO:0000313" key="4">
    <source>
        <dbReference type="Proteomes" id="UP001147733"/>
    </source>
</evidence>
<comment type="caution">
    <text evidence="3">The sequence shown here is derived from an EMBL/GenBank/DDBJ whole genome shotgun (WGS) entry which is preliminary data.</text>
</comment>
<dbReference type="GO" id="GO:0005634">
    <property type="term" value="C:nucleus"/>
    <property type="evidence" value="ECO:0007669"/>
    <property type="project" value="UniProtKB-SubCell"/>
</dbReference>
<accession>A0A9W9P3K1</accession>
<proteinExistence type="predicted"/>
<reference evidence="3" key="2">
    <citation type="journal article" date="2023" name="IMA Fungus">
        <title>Comparative genomic study of the Penicillium genus elucidates a diverse pangenome and 15 lateral gene transfer events.</title>
        <authorList>
            <person name="Petersen C."/>
            <person name="Sorensen T."/>
            <person name="Nielsen M.R."/>
            <person name="Sondergaard T.E."/>
            <person name="Sorensen J.L."/>
            <person name="Fitzpatrick D.A."/>
            <person name="Frisvad J.C."/>
            <person name="Nielsen K.L."/>
        </authorList>
    </citation>
    <scope>NUCLEOTIDE SEQUENCE</scope>
    <source>
        <strain evidence="3">IBT 23319</strain>
    </source>
</reference>
<reference evidence="3" key="1">
    <citation type="submission" date="2022-11" db="EMBL/GenBank/DDBJ databases">
        <authorList>
            <person name="Petersen C."/>
        </authorList>
    </citation>
    <scope>NUCLEOTIDE SEQUENCE</scope>
    <source>
        <strain evidence="3">IBT 23319</strain>
    </source>
</reference>
<organism evidence="3 4">
    <name type="scientific">Penicillium citrinum</name>
    <dbReference type="NCBI Taxonomy" id="5077"/>
    <lineage>
        <taxon>Eukaryota</taxon>
        <taxon>Fungi</taxon>
        <taxon>Dikarya</taxon>
        <taxon>Ascomycota</taxon>
        <taxon>Pezizomycotina</taxon>
        <taxon>Eurotiomycetes</taxon>
        <taxon>Eurotiomycetidae</taxon>
        <taxon>Eurotiales</taxon>
        <taxon>Aspergillaceae</taxon>
        <taxon>Penicillium</taxon>
    </lineage>
</organism>
<dbReference type="OrthoDB" id="5386330at2759"/>
<dbReference type="Proteomes" id="UP001147733">
    <property type="component" value="Unassembled WGS sequence"/>
</dbReference>
<dbReference type="RefSeq" id="XP_056502210.1">
    <property type="nucleotide sequence ID" value="XM_056642798.1"/>
</dbReference>
<dbReference type="PANTHER" id="PTHR37534:SF17">
    <property type="entry name" value="ZN(2)-C6 FUNGAL-TYPE DOMAIN-CONTAINING PROTEIN"/>
    <property type="match status" value="1"/>
</dbReference>
<comment type="subcellular location">
    <subcellularLocation>
        <location evidence="1">Nucleus</location>
    </subcellularLocation>
</comment>
<keyword evidence="2" id="KW-0539">Nucleus</keyword>
<sequence>MPRSLEALDCESQFLLSYFSDNVAPAMVAINFVFNGYRDMVLPISEQETTLRNAIMAASASHMTWKNSSWKSRATKYHMKAIQGLKKRDKTQFPKENERDRDISLCTMVILLIEDMIIVGPDFHLLLEMVKTFIQSEGGENNIEKNPLGKFLMQQVRK</sequence>
<dbReference type="Pfam" id="PF11951">
    <property type="entry name" value="Fungal_trans_2"/>
    <property type="match status" value="1"/>
</dbReference>
<evidence type="ECO:0000256" key="2">
    <source>
        <dbReference type="ARBA" id="ARBA00023242"/>
    </source>
</evidence>
<dbReference type="EMBL" id="JAPQKT010000003">
    <property type="protein sequence ID" value="KAJ5234710.1"/>
    <property type="molecule type" value="Genomic_DNA"/>
</dbReference>
<dbReference type="PANTHER" id="PTHR37534">
    <property type="entry name" value="TRANSCRIPTIONAL ACTIVATOR PROTEIN UGA3"/>
    <property type="match status" value="1"/>
</dbReference>